<evidence type="ECO:0000256" key="6">
    <source>
        <dbReference type="ARBA" id="ARBA00022989"/>
    </source>
</evidence>
<evidence type="ECO:0000256" key="10">
    <source>
        <dbReference type="ARBA" id="ARBA00023264"/>
    </source>
</evidence>
<feature type="transmembrane region" description="Helical" evidence="11">
    <location>
        <begin position="12"/>
        <end position="28"/>
    </location>
</feature>
<keyword evidence="5 11" id="KW-0812">Transmembrane</keyword>
<evidence type="ECO:0000256" key="9">
    <source>
        <dbReference type="ARBA" id="ARBA00023209"/>
    </source>
</evidence>
<keyword evidence="6 11" id="KW-1133">Transmembrane helix</keyword>
<dbReference type="NCBIfam" id="TIGR00560">
    <property type="entry name" value="pgsA"/>
    <property type="match status" value="1"/>
</dbReference>
<keyword evidence="10" id="KW-1208">Phospholipid metabolism</keyword>
<dbReference type="PANTHER" id="PTHR14269:SF62">
    <property type="entry name" value="CDP-DIACYLGLYCEROL--GLYCEROL-3-PHOSPHATE 3-PHOSPHATIDYLTRANSFERASE 1, CHLOROPLASTIC"/>
    <property type="match status" value="1"/>
</dbReference>
<dbReference type="GO" id="GO:0046474">
    <property type="term" value="P:glycerophospholipid biosynthetic process"/>
    <property type="evidence" value="ECO:0007669"/>
    <property type="project" value="TreeGrafter"/>
</dbReference>
<dbReference type="InterPro" id="IPR000462">
    <property type="entry name" value="CDP-OH_P_trans"/>
</dbReference>
<comment type="subcellular location">
    <subcellularLocation>
        <location evidence="1">Membrane</location>
        <topology evidence="1">Multi-pass membrane protein</topology>
    </subcellularLocation>
</comment>
<evidence type="ECO:0000256" key="7">
    <source>
        <dbReference type="ARBA" id="ARBA00023098"/>
    </source>
</evidence>
<dbReference type="GO" id="GO:0008444">
    <property type="term" value="F:CDP-diacylglycerol-glycerol-3-phosphate 3-phosphatidyltransferase activity"/>
    <property type="evidence" value="ECO:0007669"/>
    <property type="project" value="InterPro"/>
</dbReference>
<evidence type="ECO:0000256" key="8">
    <source>
        <dbReference type="ARBA" id="ARBA00023136"/>
    </source>
</evidence>
<dbReference type="Pfam" id="PF01066">
    <property type="entry name" value="CDP-OH_P_transf"/>
    <property type="match status" value="1"/>
</dbReference>
<gene>
    <name evidence="12" type="ORF">S01H4_04563</name>
</gene>
<dbReference type="PIRSF" id="PIRSF000847">
    <property type="entry name" value="Phos_ph_gly_syn"/>
    <property type="match status" value="1"/>
</dbReference>
<proteinExistence type="inferred from homology"/>
<evidence type="ECO:0008006" key="13">
    <source>
        <dbReference type="Google" id="ProtNLM"/>
    </source>
</evidence>
<evidence type="ECO:0000256" key="3">
    <source>
        <dbReference type="ARBA" id="ARBA00022516"/>
    </source>
</evidence>
<feature type="transmembrane region" description="Helical" evidence="11">
    <location>
        <begin position="34"/>
        <end position="54"/>
    </location>
</feature>
<comment type="caution">
    <text evidence="12">The sequence shown here is derived from an EMBL/GenBank/DDBJ whole genome shotgun (WGS) entry which is preliminary data.</text>
</comment>
<evidence type="ECO:0000256" key="4">
    <source>
        <dbReference type="ARBA" id="ARBA00022679"/>
    </source>
</evidence>
<keyword evidence="9" id="KW-0594">Phospholipid biosynthesis</keyword>
<dbReference type="AlphaFoldDB" id="X0Z6R8"/>
<accession>X0Z6R8</accession>
<organism evidence="12">
    <name type="scientific">marine sediment metagenome</name>
    <dbReference type="NCBI Taxonomy" id="412755"/>
    <lineage>
        <taxon>unclassified sequences</taxon>
        <taxon>metagenomes</taxon>
        <taxon>ecological metagenomes</taxon>
    </lineage>
</organism>
<dbReference type="InterPro" id="IPR050324">
    <property type="entry name" value="CDP-alcohol_PTase-I"/>
</dbReference>
<comment type="similarity">
    <text evidence="2">Belongs to the CDP-alcohol phosphatidyltransferase class-I family.</text>
</comment>
<keyword evidence="4" id="KW-0808">Transferase</keyword>
<dbReference type="GO" id="GO:0016020">
    <property type="term" value="C:membrane"/>
    <property type="evidence" value="ECO:0007669"/>
    <property type="project" value="UniProtKB-SubCell"/>
</dbReference>
<evidence type="ECO:0000256" key="1">
    <source>
        <dbReference type="ARBA" id="ARBA00004141"/>
    </source>
</evidence>
<reference evidence="12" key="1">
    <citation type="journal article" date="2014" name="Front. Microbiol.">
        <title>High frequency of phylogenetically diverse reductive dehalogenase-homologous genes in deep subseafloor sedimentary metagenomes.</title>
        <authorList>
            <person name="Kawai M."/>
            <person name="Futagami T."/>
            <person name="Toyoda A."/>
            <person name="Takaki Y."/>
            <person name="Nishi S."/>
            <person name="Hori S."/>
            <person name="Arai W."/>
            <person name="Tsubouchi T."/>
            <person name="Morono Y."/>
            <person name="Uchiyama I."/>
            <person name="Ito T."/>
            <person name="Fujiyama A."/>
            <person name="Inagaki F."/>
            <person name="Takami H."/>
        </authorList>
    </citation>
    <scope>NUCLEOTIDE SEQUENCE</scope>
    <source>
        <strain evidence="12">Expedition CK06-06</strain>
    </source>
</reference>
<feature type="transmembrane region" description="Helical" evidence="11">
    <location>
        <begin position="147"/>
        <end position="166"/>
    </location>
</feature>
<dbReference type="PROSITE" id="PS00379">
    <property type="entry name" value="CDP_ALCOHOL_P_TRANSF"/>
    <property type="match status" value="1"/>
</dbReference>
<sequence>MGKKFIPNIISLFRISLIPLIIFFIFNLEPKSSIWAFLLFTLAALTDFLDGLIARMTESITEFGKILDPFADRLLIISILISLFINKRVPLIGVSIVVIRDIMMAIGYIILRKGNKYLKVSTLGKVATFVLMISIAILLLRLPPYDIYLFFIGCFLSLLSGIDYFIKFIKLL</sequence>
<evidence type="ECO:0000256" key="5">
    <source>
        <dbReference type="ARBA" id="ARBA00022692"/>
    </source>
</evidence>
<dbReference type="InterPro" id="IPR043130">
    <property type="entry name" value="CDP-OH_PTrfase_TM_dom"/>
</dbReference>
<keyword evidence="8 11" id="KW-0472">Membrane</keyword>
<feature type="transmembrane region" description="Helical" evidence="11">
    <location>
        <begin position="123"/>
        <end position="141"/>
    </location>
</feature>
<keyword evidence="7" id="KW-0443">Lipid metabolism</keyword>
<dbReference type="InterPro" id="IPR048254">
    <property type="entry name" value="CDP_ALCOHOL_P_TRANSF_CS"/>
</dbReference>
<evidence type="ECO:0000256" key="2">
    <source>
        <dbReference type="ARBA" id="ARBA00010441"/>
    </source>
</evidence>
<name>X0Z6R8_9ZZZZ</name>
<dbReference type="PANTHER" id="PTHR14269">
    <property type="entry name" value="CDP-DIACYLGLYCEROL--GLYCEROL-3-PHOSPHATE 3-PHOSPHATIDYLTRANSFERASE-RELATED"/>
    <property type="match status" value="1"/>
</dbReference>
<protein>
    <recommendedName>
        <fullName evidence="13">CDP-diacylglycerol--glycerol-3-phosphate 3-phosphatidyltransferase</fullName>
    </recommendedName>
</protein>
<evidence type="ECO:0000313" key="12">
    <source>
        <dbReference type="EMBL" id="GAG65010.1"/>
    </source>
</evidence>
<dbReference type="Gene3D" id="1.20.120.1760">
    <property type="match status" value="1"/>
</dbReference>
<evidence type="ECO:0000256" key="11">
    <source>
        <dbReference type="SAM" id="Phobius"/>
    </source>
</evidence>
<dbReference type="EMBL" id="BART01001234">
    <property type="protein sequence ID" value="GAG65010.1"/>
    <property type="molecule type" value="Genomic_DNA"/>
</dbReference>
<keyword evidence="3" id="KW-0444">Lipid biosynthesis</keyword>
<dbReference type="InterPro" id="IPR004570">
    <property type="entry name" value="Phosphatidylglycerol_P_synth"/>
</dbReference>